<feature type="region of interest" description="Disordered" evidence="3">
    <location>
        <begin position="505"/>
        <end position="524"/>
    </location>
</feature>
<dbReference type="GO" id="GO:0008270">
    <property type="term" value="F:zinc ion binding"/>
    <property type="evidence" value="ECO:0007669"/>
    <property type="project" value="UniProtKB-UniRule"/>
</dbReference>
<organism evidence="5 6">
    <name type="scientific">Ceraceosorus bombacis</name>
    <dbReference type="NCBI Taxonomy" id="401625"/>
    <lineage>
        <taxon>Eukaryota</taxon>
        <taxon>Fungi</taxon>
        <taxon>Dikarya</taxon>
        <taxon>Basidiomycota</taxon>
        <taxon>Ustilaginomycotina</taxon>
        <taxon>Exobasidiomycetes</taxon>
        <taxon>Ceraceosorales</taxon>
        <taxon>Ceraceosoraceae</taxon>
        <taxon>Ceraceosorus</taxon>
    </lineage>
</organism>
<sequence length="524" mass="58394">MSLEELFNVRRAAAKARRFGGAEEDERAAQHNHGYSAADRTDAVVVCAFCSKQNSAYTCPQCNARYCSLACFRSPQHDRCSKPFVDRVLREELGEEGVAGAPGFKATDAERTEVMELLRRFRQQRIEDVPGVHADDASDEDCDNGDASLQLPTDFDPESADTAQIISALSHTQRDAFLAFALQDHRRARNVEEDGPWWTASSSKRRLPSRKSKEFGNEASRLRPPMEAASLRYNLLAVLLVYAHLIRHLDVSALQEVMLFDDKKRSQQASETPNTGAHGTVPTEGEQEYAGMPPLEDVPDTGGQLLAAVPERPTEPYQGPKVESGVRSPVPAMSRPEKDLKHDALSSIMAQEAATQKSVARDIAARALPFVNAVKGEQSRTQFASVEEVAFDVLSRLGRHWRESAAQMLALLQDALHLIFPAVEEETGSSMWELALSDLALVLSQHGRKKMVFYAAMWRTAVTDKIKQGFKEEIKSHCEILQEELNRAVEEERLDAVREREENAANMLSDRRVPAANSRIREMP</sequence>
<keyword evidence="1" id="KW-0863">Zinc-finger</keyword>
<dbReference type="PANTHER" id="PTHR15555:SF0">
    <property type="entry name" value="ZINC FINGER HIT DOMAIN-CONTAINING PROTEIN 2"/>
    <property type="match status" value="1"/>
</dbReference>
<dbReference type="SUPFAM" id="SSF144232">
    <property type="entry name" value="HIT/MYND zinc finger-like"/>
    <property type="match status" value="1"/>
</dbReference>
<keyword evidence="6" id="KW-1185">Reference proteome</keyword>
<feature type="compositionally biased region" description="Polar residues" evidence="3">
    <location>
        <begin position="267"/>
        <end position="277"/>
    </location>
</feature>
<feature type="domain" description="HIT-type" evidence="4">
    <location>
        <begin position="47"/>
        <end position="80"/>
    </location>
</feature>
<proteinExistence type="predicted"/>
<dbReference type="Gene3D" id="3.30.60.190">
    <property type="match status" value="1"/>
</dbReference>
<keyword evidence="2" id="KW-0175">Coiled coil</keyword>
<dbReference type="EMBL" id="CCYA01000389">
    <property type="protein sequence ID" value="CEH19512.1"/>
    <property type="molecule type" value="Genomic_DNA"/>
</dbReference>
<evidence type="ECO:0000256" key="2">
    <source>
        <dbReference type="SAM" id="Coils"/>
    </source>
</evidence>
<dbReference type="PANTHER" id="PTHR15555">
    <property type="entry name" value="ZINC FINGER HIT DOMAIN CONTAINING PROTEIN 2 PROTEIN FON -RELATED"/>
    <property type="match status" value="1"/>
</dbReference>
<feature type="region of interest" description="Disordered" evidence="3">
    <location>
        <begin position="192"/>
        <end position="219"/>
    </location>
</feature>
<keyword evidence="1" id="KW-0862">Zinc</keyword>
<dbReference type="PROSITE" id="PS51083">
    <property type="entry name" value="ZF_HIT"/>
    <property type="match status" value="1"/>
</dbReference>
<dbReference type="CDD" id="cd23024">
    <property type="entry name" value="zf-HIT_ZNHIT2-3"/>
    <property type="match status" value="1"/>
</dbReference>
<evidence type="ECO:0000259" key="4">
    <source>
        <dbReference type="PROSITE" id="PS51083"/>
    </source>
</evidence>
<accession>A0A0P1BR90</accession>
<evidence type="ECO:0000313" key="6">
    <source>
        <dbReference type="Proteomes" id="UP000054845"/>
    </source>
</evidence>
<dbReference type="InterPro" id="IPR039646">
    <property type="entry name" value="ZNHIT2"/>
</dbReference>
<keyword evidence="1" id="KW-0479">Metal-binding</keyword>
<dbReference type="InterPro" id="IPR007529">
    <property type="entry name" value="Znf_HIT"/>
</dbReference>
<reference evidence="5 6" key="1">
    <citation type="submission" date="2014-09" db="EMBL/GenBank/DDBJ databases">
        <authorList>
            <person name="Magalhaes I.L.F."/>
            <person name="Oliveira U."/>
            <person name="Santos F.R."/>
            <person name="Vidigal T.H.D.A."/>
            <person name="Brescovit A.D."/>
            <person name="Santos A.J."/>
        </authorList>
    </citation>
    <scope>NUCLEOTIDE SEQUENCE [LARGE SCALE GENOMIC DNA]</scope>
</reference>
<feature type="coiled-coil region" evidence="2">
    <location>
        <begin position="471"/>
        <end position="502"/>
    </location>
</feature>
<dbReference type="OrthoDB" id="18412at2759"/>
<evidence type="ECO:0000313" key="5">
    <source>
        <dbReference type="EMBL" id="CEH19512.1"/>
    </source>
</evidence>
<dbReference type="Pfam" id="PF04438">
    <property type="entry name" value="zf-HIT"/>
    <property type="match status" value="1"/>
</dbReference>
<evidence type="ECO:0000256" key="1">
    <source>
        <dbReference type="PROSITE-ProRule" id="PRU00453"/>
    </source>
</evidence>
<name>A0A0P1BR90_9BASI</name>
<feature type="region of interest" description="Disordered" evidence="3">
    <location>
        <begin position="265"/>
        <end position="336"/>
    </location>
</feature>
<dbReference type="AlphaFoldDB" id="A0A0P1BR90"/>
<evidence type="ECO:0000256" key="3">
    <source>
        <dbReference type="SAM" id="MobiDB-lite"/>
    </source>
</evidence>
<dbReference type="STRING" id="401625.A0A0P1BR90"/>
<dbReference type="Proteomes" id="UP000054845">
    <property type="component" value="Unassembled WGS sequence"/>
</dbReference>
<protein>
    <submittedName>
        <fullName evidence="5">Predicted Zn-finger protein</fullName>
    </submittedName>
</protein>